<dbReference type="InterPro" id="IPR036513">
    <property type="entry name" value="STAS_dom_sf"/>
</dbReference>
<dbReference type="AlphaFoldDB" id="A0A975I6D1"/>
<dbReference type="SUPFAM" id="SSF52091">
    <property type="entry name" value="SpoIIaa-like"/>
    <property type="match status" value="1"/>
</dbReference>
<dbReference type="Gene3D" id="3.30.750.24">
    <property type="entry name" value="STAS domain"/>
    <property type="match status" value="1"/>
</dbReference>
<dbReference type="InterPro" id="IPR011547">
    <property type="entry name" value="SLC26A/SulP_dom"/>
</dbReference>
<evidence type="ECO:0000313" key="8">
    <source>
        <dbReference type="Proteomes" id="UP000665026"/>
    </source>
</evidence>
<evidence type="ECO:0000259" key="6">
    <source>
        <dbReference type="PROSITE" id="PS50801"/>
    </source>
</evidence>
<reference evidence="7" key="1">
    <citation type="submission" date="2020-07" db="EMBL/GenBank/DDBJ databases">
        <title>Genome sequences of bacteria associated with the marine, planktonic diatom Thalassiosira profunda strain ECT2AJA-044.</title>
        <authorList>
            <person name="Gargas C.B."/>
            <person name="Roberts W.R."/>
            <person name="Alverson A.J."/>
        </authorList>
    </citation>
    <scope>NUCLEOTIDE SEQUENCE</scope>
    <source>
        <strain evidence="7">ECT2AJA-044</strain>
    </source>
</reference>
<protein>
    <submittedName>
        <fullName evidence="7">SulP family inorganic anion transporter</fullName>
    </submittedName>
</protein>
<dbReference type="InterPro" id="IPR001902">
    <property type="entry name" value="SLC26A/SulP_fam"/>
</dbReference>
<dbReference type="GO" id="GO:0055085">
    <property type="term" value="P:transmembrane transport"/>
    <property type="evidence" value="ECO:0007669"/>
    <property type="project" value="InterPro"/>
</dbReference>
<evidence type="ECO:0000313" key="7">
    <source>
        <dbReference type="EMBL" id="QTN34857.1"/>
    </source>
</evidence>
<dbReference type="KEGG" id="cact:HZ995_10110"/>
<feature type="domain" description="STAS" evidence="6">
    <location>
        <begin position="443"/>
        <end position="557"/>
    </location>
</feature>
<proteinExistence type="predicted"/>
<dbReference type="GO" id="GO:0016020">
    <property type="term" value="C:membrane"/>
    <property type="evidence" value="ECO:0007669"/>
    <property type="project" value="UniProtKB-SubCell"/>
</dbReference>
<dbReference type="Pfam" id="PF00916">
    <property type="entry name" value="Sulfate_transp"/>
    <property type="match status" value="1"/>
</dbReference>
<name>A0A975I6D1_9RHOB</name>
<accession>A0A975I6D1</accession>
<sequence>MRPSLSSLFPARLWINKVSPDSLRADLFAGFSNAAIVVPQGVAFATIAGLPPEYGLYTAMITAVVAALWGSSMVMISGPTTAISALLFATLQDLAVPGSAEFIQLALLLTVMVGVFQMLAGIARLGGLVSFVSHSVMTAFTAAAAVLIGVSQLAGALGLHVEGGGNVLERLIRVGEAISETNMSSTIVAAVSLISVVILQTYAKRLPGFLIALILGAAVAYAMGGAEAGIAMVGELPSAFPIFAPPTENLNKLADLAPAASAIALVGLLEAISIGRAFAVRRHEKFDANQEMIGQGLSNTVGGFFQCYAGSGSFTRSGVNAEGGAQTPLAGVFASMFLALILLLFAPLIKFIPVPAMAGLILFVAWRLIDRKELHHVITTSRPETVILVLTLGAGLFIELDFAIYVGVIASFAVFIYESSHPSIVVSAPAVTKSGRRKFRNADTHKIPECPQIVSIRIDGPLYFGSVDHVEEEWDKFRAARPNQTHVIFYLKGFGKIDLAGADFLIRHIREIRAAGGSFRIVALFPPLLQSLRRFHVIEEIGEDHLHISKGEALDAATKELNNDICANCKKRVFTECADLPGGNKA</sequence>
<evidence type="ECO:0000256" key="4">
    <source>
        <dbReference type="ARBA" id="ARBA00023136"/>
    </source>
</evidence>
<feature type="transmembrane region" description="Helical" evidence="5">
    <location>
        <begin position="135"/>
        <end position="161"/>
    </location>
</feature>
<dbReference type="RefSeq" id="WP_209355542.1">
    <property type="nucleotide sequence ID" value="NZ_CP060010.1"/>
</dbReference>
<feature type="transmembrane region" description="Helical" evidence="5">
    <location>
        <begin position="389"/>
        <end position="417"/>
    </location>
</feature>
<feature type="transmembrane region" description="Helical" evidence="5">
    <location>
        <begin position="209"/>
        <end position="233"/>
    </location>
</feature>
<feature type="transmembrane region" description="Helical" evidence="5">
    <location>
        <begin position="329"/>
        <end position="346"/>
    </location>
</feature>
<dbReference type="PROSITE" id="PS50801">
    <property type="entry name" value="STAS"/>
    <property type="match status" value="1"/>
</dbReference>
<evidence type="ECO:0000256" key="2">
    <source>
        <dbReference type="ARBA" id="ARBA00022692"/>
    </source>
</evidence>
<keyword evidence="4 5" id="KW-0472">Membrane</keyword>
<dbReference type="Pfam" id="PF01740">
    <property type="entry name" value="STAS"/>
    <property type="match status" value="1"/>
</dbReference>
<evidence type="ECO:0000256" key="1">
    <source>
        <dbReference type="ARBA" id="ARBA00004141"/>
    </source>
</evidence>
<keyword evidence="3 5" id="KW-1133">Transmembrane helix</keyword>
<keyword evidence="2 5" id="KW-0812">Transmembrane</keyword>
<dbReference type="PANTHER" id="PTHR11814">
    <property type="entry name" value="SULFATE TRANSPORTER"/>
    <property type="match status" value="1"/>
</dbReference>
<comment type="subcellular location">
    <subcellularLocation>
        <location evidence="1">Membrane</location>
        <topology evidence="1">Multi-pass membrane protein</topology>
    </subcellularLocation>
</comment>
<gene>
    <name evidence="7" type="ORF">HZ995_10110</name>
</gene>
<feature type="transmembrane region" description="Helical" evidence="5">
    <location>
        <begin position="27"/>
        <end position="50"/>
    </location>
</feature>
<dbReference type="CDD" id="cd07042">
    <property type="entry name" value="STAS_SulP_like_sulfate_transporter"/>
    <property type="match status" value="1"/>
</dbReference>
<dbReference type="InterPro" id="IPR002645">
    <property type="entry name" value="STAS_dom"/>
</dbReference>
<feature type="transmembrane region" description="Helical" evidence="5">
    <location>
        <begin position="181"/>
        <end position="202"/>
    </location>
</feature>
<dbReference type="EMBL" id="CP060010">
    <property type="protein sequence ID" value="QTN34857.1"/>
    <property type="molecule type" value="Genomic_DNA"/>
</dbReference>
<feature type="transmembrane region" description="Helical" evidence="5">
    <location>
        <begin position="57"/>
        <end position="90"/>
    </location>
</feature>
<organism evidence="7 8">
    <name type="scientific">Cognatishimia activa</name>
    <dbReference type="NCBI Taxonomy" id="1715691"/>
    <lineage>
        <taxon>Bacteria</taxon>
        <taxon>Pseudomonadati</taxon>
        <taxon>Pseudomonadota</taxon>
        <taxon>Alphaproteobacteria</taxon>
        <taxon>Rhodobacterales</taxon>
        <taxon>Paracoccaceae</taxon>
        <taxon>Cognatishimia</taxon>
    </lineage>
</organism>
<feature type="transmembrane region" description="Helical" evidence="5">
    <location>
        <begin position="253"/>
        <end position="275"/>
    </location>
</feature>
<evidence type="ECO:0000256" key="3">
    <source>
        <dbReference type="ARBA" id="ARBA00022989"/>
    </source>
</evidence>
<feature type="transmembrane region" description="Helical" evidence="5">
    <location>
        <begin position="102"/>
        <end position="123"/>
    </location>
</feature>
<feature type="transmembrane region" description="Helical" evidence="5">
    <location>
        <begin position="352"/>
        <end position="369"/>
    </location>
</feature>
<dbReference type="Proteomes" id="UP000665026">
    <property type="component" value="Chromosome"/>
</dbReference>
<evidence type="ECO:0000256" key="5">
    <source>
        <dbReference type="SAM" id="Phobius"/>
    </source>
</evidence>